<keyword evidence="1" id="KW-0732">Signal</keyword>
<dbReference type="Gene3D" id="3.40.50.2000">
    <property type="entry name" value="Glycogen Phosphorylase B"/>
    <property type="match status" value="1"/>
</dbReference>
<reference evidence="2" key="1">
    <citation type="submission" date="2021-04" db="EMBL/GenBank/DDBJ databases">
        <authorList>
            <consortium name="Molecular Ecology Group"/>
        </authorList>
    </citation>
    <scope>NUCLEOTIDE SEQUENCE</scope>
</reference>
<gene>
    <name evidence="2" type="ORF">CUNI_LOCUS11169</name>
</gene>
<dbReference type="AlphaFoldDB" id="A0A8S3ZF56"/>
<organism evidence="2 3">
    <name type="scientific">Candidula unifasciata</name>
    <dbReference type="NCBI Taxonomy" id="100452"/>
    <lineage>
        <taxon>Eukaryota</taxon>
        <taxon>Metazoa</taxon>
        <taxon>Spiralia</taxon>
        <taxon>Lophotrochozoa</taxon>
        <taxon>Mollusca</taxon>
        <taxon>Gastropoda</taxon>
        <taxon>Heterobranchia</taxon>
        <taxon>Euthyneura</taxon>
        <taxon>Panpulmonata</taxon>
        <taxon>Eupulmonata</taxon>
        <taxon>Stylommatophora</taxon>
        <taxon>Helicina</taxon>
        <taxon>Helicoidea</taxon>
        <taxon>Geomitridae</taxon>
        <taxon>Candidula</taxon>
    </lineage>
</organism>
<evidence type="ECO:0000313" key="2">
    <source>
        <dbReference type="EMBL" id="CAG5125611.1"/>
    </source>
</evidence>
<feature type="signal peptide" evidence="1">
    <location>
        <begin position="1"/>
        <end position="21"/>
    </location>
</feature>
<proteinExistence type="predicted"/>
<feature type="non-terminal residue" evidence="2">
    <location>
        <position position="230"/>
    </location>
</feature>
<dbReference type="Proteomes" id="UP000678393">
    <property type="component" value="Unassembled WGS sequence"/>
</dbReference>
<protein>
    <submittedName>
        <fullName evidence="2">Uncharacterized protein</fullName>
    </submittedName>
</protein>
<keyword evidence="3" id="KW-1185">Reference proteome</keyword>
<feature type="chain" id="PRO_5035891701" evidence="1">
    <location>
        <begin position="22"/>
        <end position="230"/>
    </location>
</feature>
<comment type="caution">
    <text evidence="2">The sequence shown here is derived from an EMBL/GenBank/DDBJ whole genome shotgun (WGS) entry which is preliminary data.</text>
</comment>
<name>A0A8S3ZF56_9EUPU</name>
<dbReference type="SUPFAM" id="SSF53756">
    <property type="entry name" value="UDP-Glycosyltransferase/glycogen phosphorylase"/>
    <property type="match status" value="1"/>
</dbReference>
<accession>A0A8S3ZF56</accession>
<dbReference type="EMBL" id="CAJHNH020002110">
    <property type="protein sequence ID" value="CAG5125611.1"/>
    <property type="molecule type" value="Genomic_DNA"/>
</dbReference>
<sequence length="230" mass="25900">MKISGAGWIVTLMVVITTSDSKNVVFLPMDASSHSRTHAFVAVELAKMGHNVWLALSSAMYKSKVENYPGVTVFTYESELSELDLIHRIETSVGNAIISGTDPDWSWLDTVQDYICETYFQAMSHRGLIDHIESLNPDLIILDGFPDVDERVAISYKLNVPFAVMTTLFAHTPIRMPVNPTAEAYNNQYIRNQANLFEQIIAVMKIMSLSVFHLFNDRGYMRQLISADSN</sequence>
<evidence type="ECO:0000313" key="3">
    <source>
        <dbReference type="Proteomes" id="UP000678393"/>
    </source>
</evidence>
<evidence type="ECO:0000256" key="1">
    <source>
        <dbReference type="SAM" id="SignalP"/>
    </source>
</evidence>